<dbReference type="EMBL" id="AOSK01000062">
    <property type="protein sequence ID" value="EYD76042.1"/>
    <property type="molecule type" value="Genomic_DNA"/>
</dbReference>
<reference evidence="2 3" key="1">
    <citation type="submission" date="2013-02" db="EMBL/GenBank/DDBJ databases">
        <authorList>
            <person name="Fiebig A."/>
            <person name="Goeker M."/>
            <person name="Klenk H.-P.P."/>
        </authorList>
    </citation>
    <scope>NUCLEOTIDE SEQUENCE [LARGE SCALE GENOMIC DNA]</scope>
    <source>
        <strain evidence="2 3">DSM 19309</strain>
    </source>
</reference>
<name>A0A017HNL8_9RHOB</name>
<keyword evidence="3" id="KW-1185">Reference proteome</keyword>
<organism evidence="2 3">
    <name type="scientific">Rubellimicrobium mesophilum DSM 19309</name>
    <dbReference type="NCBI Taxonomy" id="442562"/>
    <lineage>
        <taxon>Bacteria</taxon>
        <taxon>Pseudomonadati</taxon>
        <taxon>Pseudomonadota</taxon>
        <taxon>Alphaproteobacteria</taxon>
        <taxon>Rhodobacterales</taxon>
        <taxon>Roseobacteraceae</taxon>
        <taxon>Rubellimicrobium</taxon>
    </lineage>
</organism>
<dbReference type="STRING" id="442562.Rumeso_02471"/>
<evidence type="ECO:0000313" key="2">
    <source>
        <dbReference type="EMBL" id="EYD76042.1"/>
    </source>
</evidence>
<dbReference type="HOGENOM" id="CLU_3047664_0_0_5"/>
<feature type="region of interest" description="Disordered" evidence="1">
    <location>
        <begin position="1"/>
        <end position="54"/>
    </location>
</feature>
<accession>A0A017HNL8</accession>
<dbReference type="AlphaFoldDB" id="A0A017HNL8"/>
<evidence type="ECO:0000313" key="3">
    <source>
        <dbReference type="Proteomes" id="UP000019666"/>
    </source>
</evidence>
<sequence length="54" mass="5933">MPARTGHWWTGGTARRGLFDRAKRSGGQTERELLGGLTEPVETAEGRHRGRQSG</sequence>
<evidence type="ECO:0000256" key="1">
    <source>
        <dbReference type="SAM" id="MobiDB-lite"/>
    </source>
</evidence>
<protein>
    <submittedName>
        <fullName evidence="2">Uncharacterized protein</fullName>
    </submittedName>
</protein>
<gene>
    <name evidence="2" type="ORF">Rumeso_02471</name>
</gene>
<proteinExistence type="predicted"/>
<dbReference type="Proteomes" id="UP000019666">
    <property type="component" value="Unassembled WGS sequence"/>
</dbReference>
<comment type="caution">
    <text evidence="2">The sequence shown here is derived from an EMBL/GenBank/DDBJ whole genome shotgun (WGS) entry which is preliminary data.</text>
</comment>
<feature type="compositionally biased region" description="Basic and acidic residues" evidence="1">
    <location>
        <begin position="17"/>
        <end position="33"/>
    </location>
</feature>